<dbReference type="SUPFAM" id="SSF52540">
    <property type="entry name" value="P-loop containing nucleoside triphosphate hydrolases"/>
    <property type="match status" value="1"/>
</dbReference>
<evidence type="ECO:0000313" key="2">
    <source>
        <dbReference type="EMBL" id="OTZ33781.1"/>
    </source>
</evidence>
<accession>A0A9X6G2X6</accession>
<name>A0A9X6G2X6_BACUD</name>
<evidence type="ECO:0000259" key="1">
    <source>
        <dbReference type="Pfam" id="PF10593"/>
    </source>
</evidence>
<gene>
    <name evidence="2" type="ORF">BK761_12470</name>
</gene>
<organism evidence="2 3">
    <name type="scientific">Bacillus thuringiensis subsp. darmstadiensis</name>
    <dbReference type="NCBI Taxonomy" id="132264"/>
    <lineage>
        <taxon>Bacteria</taxon>
        <taxon>Bacillati</taxon>
        <taxon>Bacillota</taxon>
        <taxon>Bacilli</taxon>
        <taxon>Bacillales</taxon>
        <taxon>Bacillaceae</taxon>
        <taxon>Bacillus</taxon>
        <taxon>Bacillus cereus group</taxon>
    </lineage>
</organism>
<dbReference type="InterPro" id="IPR027417">
    <property type="entry name" value="P-loop_NTPase"/>
</dbReference>
<reference evidence="2 3" key="1">
    <citation type="submission" date="2016-10" db="EMBL/GenBank/DDBJ databases">
        <title>Comparative genomics of Bacillus thuringiensis reveals a path to pathogens against multiple invertebrate hosts.</title>
        <authorList>
            <person name="Zheng J."/>
            <person name="Gao Q."/>
            <person name="Liu H."/>
            <person name="Peng D."/>
            <person name="Ruan L."/>
            <person name="Sun M."/>
        </authorList>
    </citation>
    <scope>NUCLEOTIDE SEQUENCE [LARGE SCALE GENOMIC DNA]</scope>
    <source>
        <strain evidence="2">BGSC 4M3</strain>
    </source>
</reference>
<protein>
    <recommendedName>
        <fullName evidence="1">Putative endonuclease Z1 domain-containing protein</fullName>
    </recommendedName>
</protein>
<dbReference type="InterPro" id="IPR018310">
    <property type="entry name" value="Put_endonuclease_Z1-dom"/>
</dbReference>
<evidence type="ECO:0000313" key="3">
    <source>
        <dbReference type="Proteomes" id="UP000195217"/>
    </source>
</evidence>
<feature type="domain" description="Putative endonuclease Z1" evidence="1">
    <location>
        <begin position="421"/>
        <end position="645"/>
    </location>
</feature>
<dbReference type="Proteomes" id="UP000195217">
    <property type="component" value="Unassembled WGS sequence"/>
</dbReference>
<dbReference type="AlphaFoldDB" id="A0A9X6G2X6"/>
<proteinExistence type="predicted"/>
<dbReference type="EMBL" id="NFEA01000033">
    <property type="protein sequence ID" value="OTZ33781.1"/>
    <property type="molecule type" value="Genomic_DNA"/>
</dbReference>
<dbReference type="Pfam" id="PF10593">
    <property type="entry name" value="Z1"/>
    <property type="match status" value="1"/>
</dbReference>
<sequence length="874" mass="100474">MDIKFTSKLMGGSNMEQKQIMAEELAISNISMYLNNETILDEQEIINLIEQVVSETVNHQALRDSEIDTKRIKDTLVHFLKGYREYNAEETVMLTSEENTQGWIATYQQNNNWERWRRLRNYLIREKNRTAFQVNQLNTISNQILNQIGDPRSDSFDKRGLVVGYVQSGKTENYIGLANKAIDAGYKLVIILSGVHNDLRSQTQTRVDEEVIGIDTELLNVNVGVGLIKELHIHPVTRRTKDGDISSAMAKTTIHQVINKNTPTVIVTKKVAPVLEALKEILSRIDKNLPILIIDDEADQASIDVKNTRNSRSDSTYEPSSINKLIREIFVLFNKRSYVGYTATPFANVLIDHRVNHPIYGPDLFPKDFIIDLPKNGDYLGPDELFGFKDGEGLPLIRSIVDPDNAEEEIYEYNRIPLDMSVAIKSFIISTAIRHLRGQVKEHNSMLIHINRSVDSHDKIAQVVREEFISIKKKLEDNDVNIINDFQDIWKKDYVPTSLEMQIFNEIEPWSEVISEIQHVTSLIKIMIINGDSDDSLDYRKYVNEGLNVIAIGGDKLSRGLTLEGLTVSYYLRSSQTYDTLMQMGRWFGYKKDFEDLCRIFISPDLVSDFRAIAFANQEFRELVQVMKKEKKKPIDFGLRIRSHSVMDVTSILKLRSSFTSLEMRSYAGRKPQTIFFNSDSDIIENNYSSTMEFLESLPKTYQTFGSKDMIRLWTEVKTEQVINYLGELDMPEDITFGSPEKWLQYINHEIEEKNFKNFRVFLMSNQFQGNAETIAGYVCNRPGRRQYEIDTDKTISIGTLRSGNDLKEISSYLSEDLSEIEEPILLIYPIVITKEKEMIKEINQKIIGLSIVFPESATQDLEYTLNTVEALNN</sequence>
<comment type="caution">
    <text evidence="2">The sequence shown here is derived from an EMBL/GenBank/DDBJ whole genome shotgun (WGS) entry which is preliminary data.</text>
</comment>